<dbReference type="VEuPathDB" id="FungiDB:SI65_07637"/>
<evidence type="ECO:0000256" key="1">
    <source>
        <dbReference type="SAM" id="MobiDB-lite"/>
    </source>
</evidence>
<dbReference type="Proteomes" id="UP000094569">
    <property type="component" value="Unassembled WGS sequence"/>
</dbReference>
<dbReference type="EMBL" id="JXNT01000010">
    <property type="protein sequence ID" value="ODM16672.1"/>
    <property type="molecule type" value="Genomic_DNA"/>
</dbReference>
<dbReference type="STRING" id="573508.A0A1E3B6T6"/>
<dbReference type="AlphaFoldDB" id="A0A1E3B6T6"/>
<dbReference type="Gene3D" id="1.10.510.10">
    <property type="entry name" value="Transferase(Phosphotransferase) domain 1"/>
    <property type="match status" value="1"/>
</dbReference>
<keyword evidence="4" id="KW-1185">Reference proteome</keyword>
<dbReference type="GO" id="GO:0004672">
    <property type="term" value="F:protein kinase activity"/>
    <property type="evidence" value="ECO:0007669"/>
    <property type="project" value="InterPro"/>
</dbReference>
<accession>A0A1E3B6T6</accession>
<gene>
    <name evidence="3" type="ORF">SI65_07637</name>
</gene>
<feature type="region of interest" description="Disordered" evidence="1">
    <location>
        <begin position="1"/>
        <end position="34"/>
    </location>
</feature>
<dbReference type="Pfam" id="PF07714">
    <property type="entry name" value="PK_Tyr_Ser-Thr"/>
    <property type="match status" value="1"/>
</dbReference>
<name>A0A1E3B6T6_ASPCR</name>
<evidence type="ECO:0000259" key="2">
    <source>
        <dbReference type="Pfam" id="PF07714"/>
    </source>
</evidence>
<sequence>MQPVDNKRATQYQADEVPLLQQPPPDTEAAVPSSLHELKSKHRGPVPSSMCLAKRPLAPSLMEPSHKVIQGSPRALALPETNRLGNSSGSDLVIRQEPPWDTFKKYYECDLAGTVAVCVRRSGRRGVWAIRQYPCKDADRILGILHSTSHKNVVSAFECFCTSDALYMLSQFHPLTLDHVVACKAFPDQRQLAAIMSQFVDGLSYLDAQNLQHTSLDCASVLMSLDGEVQITQIDCCAIQPASRVQVNNLAPVRRVTMELMQKYVKDDGAVGIDNPDHWQNCPAAIEFLSATMSVGLFKELKRQRLLAEIHWAPGDLIGLAWFALISARTFYSYAPQPDEDE</sequence>
<evidence type="ECO:0000313" key="3">
    <source>
        <dbReference type="EMBL" id="ODM16672.1"/>
    </source>
</evidence>
<reference evidence="3 4" key="1">
    <citation type="journal article" date="2016" name="BMC Genomics">
        <title>Comparative genomic and transcriptomic analyses of the Fuzhuan brick tea-fermentation fungus Aspergillus cristatus.</title>
        <authorList>
            <person name="Ge Y."/>
            <person name="Wang Y."/>
            <person name="Liu Y."/>
            <person name="Tan Y."/>
            <person name="Ren X."/>
            <person name="Zhang X."/>
            <person name="Hyde K.D."/>
            <person name="Liu Y."/>
            <person name="Liu Z."/>
        </authorList>
    </citation>
    <scope>NUCLEOTIDE SEQUENCE [LARGE SCALE GENOMIC DNA]</scope>
    <source>
        <strain evidence="3 4">GZAAS20.1005</strain>
    </source>
</reference>
<proteinExistence type="predicted"/>
<dbReference type="InterPro" id="IPR001245">
    <property type="entry name" value="Ser-Thr/Tyr_kinase_cat_dom"/>
</dbReference>
<dbReference type="SUPFAM" id="SSF56112">
    <property type="entry name" value="Protein kinase-like (PK-like)"/>
    <property type="match status" value="1"/>
</dbReference>
<dbReference type="OrthoDB" id="4062651at2759"/>
<protein>
    <recommendedName>
        <fullName evidence="2">Serine-threonine/tyrosine-protein kinase catalytic domain-containing protein</fullName>
    </recommendedName>
</protein>
<feature type="domain" description="Serine-threonine/tyrosine-protein kinase catalytic" evidence="2">
    <location>
        <begin position="143"/>
        <end position="263"/>
    </location>
</feature>
<comment type="caution">
    <text evidence="3">The sequence shown here is derived from an EMBL/GenBank/DDBJ whole genome shotgun (WGS) entry which is preliminary data.</text>
</comment>
<evidence type="ECO:0000313" key="4">
    <source>
        <dbReference type="Proteomes" id="UP000094569"/>
    </source>
</evidence>
<organism evidence="3 4">
    <name type="scientific">Aspergillus cristatus</name>
    <name type="common">Chinese Fuzhuan brick tea-fermentation fungus</name>
    <name type="synonym">Eurotium cristatum</name>
    <dbReference type="NCBI Taxonomy" id="573508"/>
    <lineage>
        <taxon>Eukaryota</taxon>
        <taxon>Fungi</taxon>
        <taxon>Dikarya</taxon>
        <taxon>Ascomycota</taxon>
        <taxon>Pezizomycotina</taxon>
        <taxon>Eurotiomycetes</taxon>
        <taxon>Eurotiomycetidae</taxon>
        <taxon>Eurotiales</taxon>
        <taxon>Aspergillaceae</taxon>
        <taxon>Aspergillus</taxon>
        <taxon>Aspergillus subgen. Aspergillus</taxon>
    </lineage>
</organism>
<dbReference type="InterPro" id="IPR011009">
    <property type="entry name" value="Kinase-like_dom_sf"/>
</dbReference>